<proteinExistence type="predicted"/>
<evidence type="ECO:0000256" key="11">
    <source>
        <dbReference type="SAM" id="SignalP"/>
    </source>
</evidence>
<keyword evidence="8" id="KW-0325">Glycoprotein</keyword>
<dbReference type="SUPFAM" id="SSF47473">
    <property type="entry name" value="EF-hand"/>
    <property type="match status" value="1"/>
</dbReference>
<dbReference type="InterPro" id="IPR046357">
    <property type="entry name" value="PPIase_dom_sf"/>
</dbReference>
<keyword evidence="9 10" id="KW-0413">Isomerase</keyword>
<evidence type="ECO:0000256" key="5">
    <source>
        <dbReference type="ARBA" id="ARBA00022824"/>
    </source>
</evidence>
<dbReference type="PANTHER" id="PTHR46222">
    <property type="entry name" value="PEPTIDYL-PROLYL CIS-TRANS ISOMERASE FKBP7/14"/>
    <property type="match status" value="1"/>
</dbReference>
<dbReference type="GO" id="GO:0003755">
    <property type="term" value="F:peptidyl-prolyl cis-trans isomerase activity"/>
    <property type="evidence" value="ECO:0007669"/>
    <property type="project" value="UniProtKB-KW"/>
</dbReference>
<evidence type="ECO:0000256" key="7">
    <source>
        <dbReference type="ARBA" id="ARBA00023110"/>
    </source>
</evidence>
<feature type="domain" description="EF-hand" evidence="13">
    <location>
        <begin position="145"/>
        <end position="180"/>
    </location>
</feature>
<dbReference type="InterPro" id="IPR052273">
    <property type="entry name" value="PPIase_FKBP"/>
</dbReference>
<dbReference type="FunFam" id="3.10.50.40:FF:000006">
    <property type="entry name" value="Peptidyl-prolyl cis-trans isomerase"/>
    <property type="match status" value="1"/>
</dbReference>
<protein>
    <recommendedName>
        <fullName evidence="2 10">peptidylprolyl isomerase</fullName>
        <ecNumber evidence="2 10">5.2.1.8</ecNumber>
    </recommendedName>
</protein>
<dbReference type="EMBL" id="OX597816">
    <property type="protein sequence ID" value="CAI9720282.1"/>
    <property type="molecule type" value="Genomic_DNA"/>
</dbReference>
<evidence type="ECO:0000256" key="4">
    <source>
        <dbReference type="ARBA" id="ARBA00022737"/>
    </source>
</evidence>
<evidence type="ECO:0000256" key="6">
    <source>
        <dbReference type="ARBA" id="ARBA00022837"/>
    </source>
</evidence>
<dbReference type="InterPro" id="IPR018247">
    <property type="entry name" value="EF_Hand_1_Ca_BS"/>
</dbReference>
<dbReference type="PROSITE" id="PS50059">
    <property type="entry name" value="FKBP_PPIASE"/>
    <property type="match status" value="1"/>
</dbReference>
<dbReference type="InterPro" id="IPR011992">
    <property type="entry name" value="EF-hand-dom_pair"/>
</dbReference>
<dbReference type="GO" id="GO:0005509">
    <property type="term" value="F:calcium ion binding"/>
    <property type="evidence" value="ECO:0007669"/>
    <property type="project" value="InterPro"/>
</dbReference>
<feature type="domain" description="PPIase FKBP-type" evidence="12">
    <location>
        <begin position="57"/>
        <end position="145"/>
    </location>
</feature>
<evidence type="ECO:0000313" key="14">
    <source>
        <dbReference type="EMBL" id="CAI9720282.1"/>
    </source>
</evidence>
<evidence type="ECO:0000256" key="8">
    <source>
        <dbReference type="ARBA" id="ARBA00023180"/>
    </source>
</evidence>
<dbReference type="GO" id="GO:0005783">
    <property type="term" value="C:endoplasmic reticulum"/>
    <property type="evidence" value="ECO:0007669"/>
    <property type="project" value="UniProtKB-ARBA"/>
</dbReference>
<comment type="catalytic activity">
    <reaction evidence="1 10">
        <text>[protein]-peptidylproline (omega=180) = [protein]-peptidylproline (omega=0)</text>
        <dbReference type="Rhea" id="RHEA:16237"/>
        <dbReference type="Rhea" id="RHEA-COMP:10747"/>
        <dbReference type="Rhea" id="RHEA-COMP:10748"/>
        <dbReference type="ChEBI" id="CHEBI:83833"/>
        <dbReference type="ChEBI" id="CHEBI:83834"/>
        <dbReference type="EC" id="5.2.1.8"/>
    </reaction>
</comment>
<dbReference type="InterPro" id="IPR002048">
    <property type="entry name" value="EF_hand_dom"/>
</dbReference>
<name>A0AA36AS70_OCTVU</name>
<evidence type="ECO:0000256" key="1">
    <source>
        <dbReference type="ARBA" id="ARBA00000971"/>
    </source>
</evidence>
<dbReference type="SUPFAM" id="SSF54534">
    <property type="entry name" value="FKBP-like"/>
    <property type="match status" value="1"/>
</dbReference>
<reference evidence="14" key="1">
    <citation type="submission" date="2023-08" db="EMBL/GenBank/DDBJ databases">
        <authorList>
            <person name="Alioto T."/>
            <person name="Alioto T."/>
            <person name="Gomez Garrido J."/>
        </authorList>
    </citation>
    <scope>NUCLEOTIDE SEQUENCE</scope>
</reference>
<dbReference type="PROSITE" id="PS00018">
    <property type="entry name" value="EF_HAND_1"/>
    <property type="match status" value="1"/>
</dbReference>
<dbReference type="InterPro" id="IPR001179">
    <property type="entry name" value="PPIase_FKBP_dom"/>
</dbReference>
<dbReference type="Gene3D" id="3.10.50.40">
    <property type="match status" value="1"/>
</dbReference>
<keyword evidence="15" id="KW-1185">Reference proteome</keyword>
<evidence type="ECO:0000256" key="3">
    <source>
        <dbReference type="ARBA" id="ARBA00022729"/>
    </source>
</evidence>
<keyword evidence="7 10" id="KW-0697">Rotamase</keyword>
<dbReference type="PANTHER" id="PTHR46222:SF3">
    <property type="entry name" value="PEPTIDYLPROLYL ISOMERASE"/>
    <property type="match status" value="1"/>
</dbReference>
<dbReference type="AlphaFoldDB" id="A0AA36AS70"/>
<keyword evidence="5" id="KW-0256">Endoplasmic reticulum</keyword>
<keyword evidence="6" id="KW-0106">Calcium</keyword>
<dbReference type="EC" id="5.2.1.8" evidence="2 10"/>
<feature type="chain" id="PRO_5041451769" description="peptidylprolyl isomerase" evidence="11">
    <location>
        <begin position="30"/>
        <end position="218"/>
    </location>
</feature>
<sequence length="218" mass="25082">MEEIKMKRLLQNIILPLTFLCILVTLCHCEKKKEPLDDVKIEILKKSEKCERKVKRGDLLKVKYKGYLENGKVFDDSEKQKHPFVFQVDGGTMIKGWQLGLKGACLGETRKLIIPPKYGFGEYGNPVGIPGNSIVIFDIEILSIDDGPEIPDTFSSIDFDKDKRLSRKEVERFFKEHVKDHVGKTPADSANLMFMYEDIDKDDYISHFEFNGPKHVEL</sequence>
<gene>
    <name evidence="14" type="ORF">OCTVUL_1B018870</name>
</gene>
<evidence type="ECO:0000256" key="10">
    <source>
        <dbReference type="PROSITE-ProRule" id="PRU00277"/>
    </source>
</evidence>
<evidence type="ECO:0000259" key="13">
    <source>
        <dbReference type="PROSITE" id="PS50222"/>
    </source>
</evidence>
<organism evidence="14 15">
    <name type="scientific">Octopus vulgaris</name>
    <name type="common">Common octopus</name>
    <dbReference type="NCBI Taxonomy" id="6645"/>
    <lineage>
        <taxon>Eukaryota</taxon>
        <taxon>Metazoa</taxon>
        <taxon>Spiralia</taxon>
        <taxon>Lophotrochozoa</taxon>
        <taxon>Mollusca</taxon>
        <taxon>Cephalopoda</taxon>
        <taxon>Coleoidea</taxon>
        <taxon>Octopodiformes</taxon>
        <taxon>Octopoda</taxon>
        <taxon>Incirrata</taxon>
        <taxon>Octopodidae</taxon>
        <taxon>Octopus</taxon>
    </lineage>
</organism>
<dbReference type="Gene3D" id="1.10.238.10">
    <property type="entry name" value="EF-hand"/>
    <property type="match status" value="1"/>
</dbReference>
<evidence type="ECO:0000256" key="2">
    <source>
        <dbReference type="ARBA" id="ARBA00013194"/>
    </source>
</evidence>
<dbReference type="PROSITE" id="PS50222">
    <property type="entry name" value="EF_HAND_2"/>
    <property type="match status" value="1"/>
</dbReference>
<evidence type="ECO:0000313" key="15">
    <source>
        <dbReference type="Proteomes" id="UP001162480"/>
    </source>
</evidence>
<dbReference type="Pfam" id="PF00254">
    <property type="entry name" value="FKBP_C"/>
    <property type="match status" value="1"/>
</dbReference>
<evidence type="ECO:0000256" key="9">
    <source>
        <dbReference type="ARBA" id="ARBA00023235"/>
    </source>
</evidence>
<keyword evidence="3 11" id="KW-0732">Signal</keyword>
<dbReference type="Proteomes" id="UP001162480">
    <property type="component" value="Chromosome 3"/>
</dbReference>
<accession>A0AA36AS70</accession>
<feature type="signal peptide" evidence="11">
    <location>
        <begin position="1"/>
        <end position="29"/>
    </location>
</feature>
<evidence type="ECO:0000259" key="12">
    <source>
        <dbReference type="PROSITE" id="PS50059"/>
    </source>
</evidence>
<keyword evidence="4" id="KW-0677">Repeat</keyword>